<evidence type="ECO:0000313" key="3">
    <source>
        <dbReference type="Proteomes" id="UP000747542"/>
    </source>
</evidence>
<evidence type="ECO:0000256" key="1">
    <source>
        <dbReference type="SAM" id="MobiDB-lite"/>
    </source>
</evidence>
<feature type="region of interest" description="Disordered" evidence="1">
    <location>
        <begin position="1"/>
        <end position="22"/>
    </location>
</feature>
<keyword evidence="3" id="KW-1185">Reference proteome</keyword>
<accession>A0A8J5MJF5</accession>
<feature type="compositionally biased region" description="Low complexity" evidence="1">
    <location>
        <begin position="1"/>
        <end position="14"/>
    </location>
</feature>
<name>A0A8J5MJF5_HOMAM</name>
<dbReference type="Proteomes" id="UP000747542">
    <property type="component" value="Unassembled WGS sequence"/>
</dbReference>
<dbReference type="EMBL" id="JAHLQT010046319">
    <property type="protein sequence ID" value="KAG7153713.1"/>
    <property type="molecule type" value="Genomic_DNA"/>
</dbReference>
<comment type="caution">
    <text evidence="2">The sequence shown here is derived from an EMBL/GenBank/DDBJ whole genome shotgun (WGS) entry which is preliminary data.</text>
</comment>
<protein>
    <submittedName>
        <fullName evidence="2">Uncharacterized protein</fullName>
    </submittedName>
</protein>
<proteinExistence type="predicted"/>
<evidence type="ECO:0000313" key="2">
    <source>
        <dbReference type="EMBL" id="KAG7153713.1"/>
    </source>
</evidence>
<gene>
    <name evidence="2" type="ORF">Hamer_G009381</name>
</gene>
<dbReference type="AlphaFoldDB" id="A0A8J5MJF5"/>
<organism evidence="2 3">
    <name type="scientific">Homarus americanus</name>
    <name type="common">American lobster</name>
    <dbReference type="NCBI Taxonomy" id="6706"/>
    <lineage>
        <taxon>Eukaryota</taxon>
        <taxon>Metazoa</taxon>
        <taxon>Ecdysozoa</taxon>
        <taxon>Arthropoda</taxon>
        <taxon>Crustacea</taxon>
        <taxon>Multicrustacea</taxon>
        <taxon>Malacostraca</taxon>
        <taxon>Eumalacostraca</taxon>
        <taxon>Eucarida</taxon>
        <taxon>Decapoda</taxon>
        <taxon>Pleocyemata</taxon>
        <taxon>Astacidea</taxon>
        <taxon>Nephropoidea</taxon>
        <taxon>Nephropidae</taxon>
        <taxon>Homarus</taxon>
    </lineage>
</organism>
<sequence>MAIPTTTTRVPTVTLKSTRQPKSRIRLHEASGGFATSQMPSDDLRGRFQRTSKCFKRFQRTQIDSRGFRRLREASET</sequence>
<reference evidence="2" key="1">
    <citation type="journal article" date="2021" name="Sci. Adv.">
        <title>The American lobster genome reveals insights on longevity, neural, and immune adaptations.</title>
        <authorList>
            <person name="Polinski J.M."/>
            <person name="Zimin A.V."/>
            <person name="Clark K.F."/>
            <person name="Kohn A.B."/>
            <person name="Sadowski N."/>
            <person name="Timp W."/>
            <person name="Ptitsyn A."/>
            <person name="Khanna P."/>
            <person name="Romanova D.Y."/>
            <person name="Williams P."/>
            <person name="Greenwood S.J."/>
            <person name="Moroz L.L."/>
            <person name="Walt D.R."/>
            <person name="Bodnar A.G."/>
        </authorList>
    </citation>
    <scope>NUCLEOTIDE SEQUENCE</scope>
    <source>
        <strain evidence="2">GMGI-L3</strain>
    </source>
</reference>